<evidence type="ECO:0000313" key="2">
    <source>
        <dbReference type="Proteomes" id="UP001218788"/>
    </source>
</evidence>
<protein>
    <submittedName>
        <fullName evidence="1">Uncharacterized protein</fullName>
    </submittedName>
</protein>
<name>A0ABT5KXJ4_9ALTE</name>
<keyword evidence="2" id="KW-1185">Reference proteome</keyword>
<accession>A0ABT5KXJ4</accession>
<dbReference type="RefSeq" id="WP_273637843.1">
    <property type="nucleotide sequence ID" value="NZ_JAQQXP010000001.1"/>
</dbReference>
<reference evidence="1 2" key="1">
    <citation type="submission" date="2022-10" db="EMBL/GenBank/DDBJ databases">
        <title>Alteromonas sp. chi3 Genome sequencing.</title>
        <authorList>
            <person name="Park S."/>
        </authorList>
    </citation>
    <scope>NUCLEOTIDE SEQUENCE [LARGE SCALE GENOMIC DNA]</scope>
    <source>
        <strain evidence="2">chi3</strain>
    </source>
</reference>
<sequence length="71" mass="8340">MSYLDRWQWDMRMFLSNLRIEVRDKSNSELIGFGESGQDSMAAMGKTFDDIINRSLDQMLSNPKAKEYEKN</sequence>
<organism evidence="1 2">
    <name type="scientific">Alteromonas gilva</name>
    <dbReference type="NCBI Taxonomy" id="2987522"/>
    <lineage>
        <taxon>Bacteria</taxon>
        <taxon>Pseudomonadati</taxon>
        <taxon>Pseudomonadota</taxon>
        <taxon>Gammaproteobacteria</taxon>
        <taxon>Alteromonadales</taxon>
        <taxon>Alteromonadaceae</taxon>
        <taxon>Alteromonas/Salinimonas group</taxon>
        <taxon>Alteromonas</taxon>
    </lineage>
</organism>
<dbReference type="EMBL" id="JAQQXP010000001">
    <property type="protein sequence ID" value="MDC8829471.1"/>
    <property type="molecule type" value="Genomic_DNA"/>
</dbReference>
<proteinExistence type="predicted"/>
<dbReference type="Proteomes" id="UP001218788">
    <property type="component" value="Unassembled WGS sequence"/>
</dbReference>
<evidence type="ECO:0000313" key="1">
    <source>
        <dbReference type="EMBL" id="MDC8829471.1"/>
    </source>
</evidence>
<comment type="caution">
    <text evidence="1">The sequence shown here is derived from an EMBL/GenBank/DDBJ whole genome shotgun (WGS) entry which is preliminary data.</text>
</comment>
<gene>
    <name evidence="1" type="ORF">OIK42_01725</name>
</gene>